<protein>
    <recommendedName>
        <fullName evidence="1">PilZ domain-containing protein</fullName>
    </recommendedName>
</protein>
<sequence length="575" mass="64714">MPKSAATKNITATVVRSLLQHTHQVSLVSINSTFSLKAEVSELDISTGRLTLETQTSDREINSYINNGLVSIDIESVKSPLQSDKETFSISNVHAKITKLDLSLYKIDCQLPESIFVKEKRGTIRIPFVLGMNARANIEIYPNELIISGKIRNLSVGGCMVDIPLSDTNAIVVGKELSGLTLEFPNGESFHAEGKIKHIRPLGYFGYAALGIQFTNLSMTQLEQLFRFTNEAEREAAYQTGMSDAMASHSSLFIPGAKEKNILLKESNDRKRKAQRTAMERGVIEIAHQLQAGLMYLKTQNVFPLEIFYKCVDAIRYSIEENRKSFLFALSLLREEVEWVRHSIQVASYVTDMLISRDPYSPYIRETILGTLLHSLGKPLLVGPKITTLKSNMTPAQKEILKGHREALIKKLETTEWKPSEICLTIIKKSDKNNNNERETDIEEKLFDFIEILLVVKEINKLMHARNGTPPLSPISAYRKVHDEEKILNNSILVEYIQIYGLYPIGSLAKYSGGYLAWIKDTDRKGIPINVNVVKNLKFPEATFNSDLNEKDLSQIGKLEEIVSASDFGIKAPRF</sequence>
<evidence type="ECO:0000313" key="3">
    <source>
        <dbReference type="Proteomes" id="UP000597301"/>
    </source>
</evidence>
<dbReference type="Gene3D" id="1.10.3210.10">
    <property type="entry name" value="Hypothetical protein af1432"/>
    <property type="match status" value="1"/>
</dbReference>
<evidence type="ECO:0000259" key="1">
    <source>
        <dbReference type="Pfam" id="PF07238"/>
    </source>
</evidence>
<dbReference type="EMBL" id="BMHM01000001">
    <property type="protein sequence ID" value="GGC77918.1"/>
    <property type="molecule type" value="Genomic_DNA"/>
</dbReference>
<accession>A0ABQ1NI95</accession>
<organism evidence="2 3">
    <name type="scientific">Vreelandella lutescens</name>
    <dbReference type="NCBI Taxonomy" id="1602943"/>
    <lineage>
        <taxon>Bacteria</taxon>
        <taxon>Pseudomonadati</taxon>
        <taxon>Pseudomonadota</taxon>
        <taxon>Gammaproteobacteria</taxon>
        <taxon>Oceanospirillales</taxon>
        <taxon>Halomonadaceae</taxon>
        <taxon>Vreelandella</taxon>
    </lineage>
</organism>
<evidence type="ECO:0000313" key="2">
    <source>
        <dbReference type="EMBL" id="GGC77918.1"/>
    </source>
</evidence>
<dbReference type="Proteomes" id="UP000597301">
    <property type="component" value="Unassembled WGS sequence"/>
</dbReference>
<dbReference type="Pfam" id="PF07238">
    <property type="entry name" value="PilZ"/>
    <property type="match status" value="1"/>
</dbReference>
<dbReference type="InterPro" id="IPR009875">
    <property type="entry name" value="PilZ_domain"/>
</dbReference>
<comment type="caution">
    <text evidence="2">The sequence shown here is derived from an EMBL/GenBank/DDBJ whole genome shotgun (WGS) entry which is preliminary data.</text>
</comment>
<reference evidence="3" key="1">
    <citation type="journal article" date="2019" name="Int. J. Syst. Evol. Microbiol.">
        <title>The Global Catalogue of Microorganisms (GCM) 10K type strain sequencing project: providing services to taxonomists for standard genome sequencing and annotation.</title>
        <authorList>
            <consortium name="The Broad Institute Genomics Platform"/>
            <consortium name="The Broad Institute Genome Sequencing Center for Infectious Disease"/>
            <person name="Wu L."/>
            <person name="Ma J."/>
        </authorList>
    </citation>
    <scope>NUCLEOTIDE SEQUENCE [LARGE SCALE GENOMIC DNA]</scope>
    <source>
        <strain evidence="3">CGMCC 1.15122</strain>
    </source>
</reference>
<proteinExistence type="predicted"/>
<dbReference type="SUPFAM" id="SSF141371">
    <property type="entry name" value="PilZ domain-like"/>
    <property type="match status" value="1"/>
</dbReference>
<gene>
    <name evidence="2" type="ORF">GCM10011382_04840</name>
</gene>
<dbReference type="RefSeq" id="WP_188637916.1">
    <property type="nucleotide sequence ID" value="NZ_BMHM01000001.1"/>
</dbReference>
<feature type="domain" description="PilZ" evidence="1">
    <location>
        <begin position="121"/>
        <end position="229"/>
    </location>
</feature>
<keyword evidence="3" id="KW-1185">Reference proteome</keyword>
<dbReference type="Gene3D" id="2.40.10.220">
    <property type="entry name" value="predicted glycosyltransferase like domains"/>
    <property type="match status" value="1"/>
</dbReference>
<name>A0ABQ1NI95_9GAMM</name>